<keyword evidence="7 8" id="KW-0807">Transducer</keyword>
<keyword evidence="13" id="KW-1185">Reference proteome</keyword>
<accession>A0ABN1IQ66</accession>
<evidence type="ECO:0000256" key="1">
    <source>
        <dbReference type="ARBA" id="ARBA00004651"/>
    </source>
</evidence>
<keyword evidence="2" id="KW-1003">Cell membrane</keyword>
<evidence type="ECO:0000313" key="12">
    <source>
        <dbReference type="EMBL" id="GAA0719165.1"/>
    </source>
</evidence>
<evidence type="ECO:0000256" key="10">
    <source>
        <dbReference type="SAM" id="Phobius"/>
    </source>
</evidence>
<keyword evidence="4 10" id="KW-0812">Transmembrane</keyword>
<evidence type="ECO:0000256" key="8">
    <source>
        <dbReference type="PROSITE-ProRule" id="PRU00284"/>
    </source>
</evidence>
<dbReference type="Gene3D" id="1.10.287.950">
    <property type="entry name" value="Methyl-accepting chemotaxis protein"/>
    <property type="match status" value="1"/>
</dbReference>
<keyword evidence="5 10" id="KW-1133">Transmembrane helix</keyword>
<dbReference type="PROSITE" id="PS50111">
    <property type="entry name" value="CHEMOTAXIS_TRANSDUC_2"/>
    <property type="match status" value="1"/>
</dbReference>
<name>A0ABN1IQ66_9CLOT</name>
<evidence type="ECO:0000313" key="13">
    <source>
        <dbReference type="Proteomes" id="UP001500339"/>
    </source>
</evidence>
<evidence type="ECO:0000256" key="7">
    <source>
        <dbReference type="ARBA" id="ARBA00023224"/>
    </source>
</evidence>
<protein>
    <submittedName>
        <fullName evidence="12">Methyl-accepting chemotaxis protein</fullName>
    </submittedName>
</protein>
<dbReference type="InterPro" id="IPR033479">
    <property type="entry name" value="dCache_1"/>
</dbReference>
<dbReference type="RefSeq" id="WP_343766661.1">
    <property type="nucleotide sequence ID" value="NZ_BAAACF010000001.1"/>
</dbReference>
<gene>
    <name evidence="12" type="ORF">GCM10008905_06830</name>
</gene>
<feature type="domain" description="Methyl-accepting transducer" evidence="11">
    <location>
        <begin position="417"/>
        <end position="667"/>
    </location>
</feature>
<comment type="caution">
    <text evidence="12">The sequence shown here is derived from an EMBL/GenBank/DDBJ whole genome shotgun (WGS) entry which is preliminary data.</text>
</comment>
<dbReference type="Proteomes" id="UP001500339">
    <property type="component" value="Unassembled WGS sequence"/>
</dbReference>
<dbReference type="SMART" id="SM00283">
    <property type="entry name" value="MA"/>
    <property type="match status" value="1"/>
</dbReference>
<evidence type="ECO:0000256" key="4">
    <source>
        <dbReference type="ARBA" id="ARBA00022692"/>
    </source>
</evidence>
<keyword evidence="3" id="KW-0145">Chemotaxis</keyword>
<dbReference type="EMBL" id="BAAACF010000001">
    <property type="protein sequence ID" value="GAA0719165.1"/>
    <property type="molecule type" value="Genomic_DNA"/>
</dbReference>
<evidence type="ECO:0000256" key="2">
    <source>
        <dbReference type="ARBA" id="ARBA00022475"/>
    </source>
</evidence>
<dbReference type="SUPFAM" id="SSF58104">
    <property type="entry name" value="Methyl-accepting chemotaxis protein (MCP) signaling domain"/>
    <property type="match status" value="1"/>
</dbReference>
<feature type="transmembrane region" description="Helical" evidence="10">
    <location>
        <begin position="321"/>
        <end position="343"/>
    </location>
</feature>
<reference evidence="12 13" key="1">
    <citation type="journal article" date="2019" name="Int. J. Syst. Evol. Microbiol.">
        <title>The Global Catalogue of Microorganisms (GCM) 10K type strain sequencing project: providing services to taxonomists for standard genome sequencing and annotation.</title>
        <authorList>
            <consortium name="The Broad Institute Genomics Platform"/>
            <consortium name="The Broad Institute Genome Sequencing Center for Infectious Disease"/>
            <person name="Wu L."/>
            <person name="Ma J."/>
        </authorList>
    </citation>
    <scope>NUCLEOTIDE SEQUENCE [LARGE SCALE GENOMIC DNA]</scope>
    <source>
        <strain evidence="12 13">JCM 1405</strain>
    </source>
</reference>
<feature type="compositionally biased region" description="Low complexity" evidence="9">
    <location>
        <begin position="659"/>
        <end position="684"/>
    </location>
</feature>
<dbReference type="PANTHER" id="PTHR32089:SF112">
    <property type="entry name" value="LYSOZYME-LIKE PROTEIN-RELATED"/>
    <property type="match status" value="1"/>
</dbReference>
<dbReference type="Pfam" id="PF00015">
    <property type="entry name" value="MCPsignal"/>
    <property type="match status" value="1"/>
</dbReference>
<evidence type="ECO:0000256" key="5">
    <source>
        <dbReference type="ARBA" id="ARBA00022989"/>
    </source>
</evidence>
<feature type="region of interest" description="Disordered" evidence="9">
    <location>
        <begin position="659"/>
        <end position="689"/>
    </location>
</feature>
<evidence type="ECO:0000259" key="11">
    <source>
        <dbReference type="PROSITE" id="PS50111"/>
    </source>
</evidence>
<dbReference type="InterPro" id="IPR004089">
    <property type="entry name" value="MCPsignal_dom"/>
</dbReference>
<evidence type="ECO:0000256" key="9">
    <source>
        <dbReference type="SAM" id="MobiDB-lite"/>
    </source>
</evidence>
<dbReference type="Pfam" id="PF02743">
    <property type="entry name" value="dCache_1"/>
    <property type="match status" value="1"/>
</dbReference>
<evidence type="ECO:0000256" key="3">
    <source>
        <dbReference type="ARBA" id="ARBA00022500"/>
    </source>
</evidence>
<comment type="subcellular location">
    <subcellularLocation>
        <location evidence="1">Cell membrane</location>
        <topology evidence="1">Multi-pass membrane protein</topology>
    </subcellularLocation>
</comment>
<sequence>MKSIKSKMLLFILTPVLIIFSIVIAFQTISNGIMVQNNTKEYLLSQAKEYSALMKADLEVALDSARTLSSVFSNLNEVKPEERRTVANLAMQNLLKNNPSFLSTWTVWEPNALDGLDIKYANKGVYDSTGRFNMYWSNYNNNISSALATMPNEYNVDWYTIPRDSKNEFITEPEAFDVQGTKVTMISLCAPIIQNGKVLGVTGVDVSIDYMNDVNSKIKIYDTGSAMIISNNGQVVAHQNKELIGTNFYSNQKENIETIKQSVFEGKEYLHSEKSKELKDTLITAYTPIIVGKTTTPWSLALYVPLKEIMAESNKIMTKGFYLSLAGLLILGAMIWILSNLIVKPILLTTNIIDKTAELDLAWDFTNDINKLLKYKDENGKMAKAVSNLRYELKDTINSILLTSKNIDKESENLSATSEEMATSSQNVSLAITDVAKATGNQAEDLVSINSIISNFGVSLENMIHSIELIHSSSKEIDSSANNSNDNMISLINSINTINSSFKDFSLRINTLHHSVLKINEITNLINNISDQTNLLALNAAIEAARAGEAGRGFAVVADEVRKLAEQSKGSSLEINNLIKVISQDTNNIVSTSETMELEFQNQLSTVNTAIESFKNIIEKIKFIIPKIEEVNTLTQNIDSEKNDIISKVESSSSIAEEISASSEEISASSEEMTMSSEEVASSANSLSEMTKEMVEKINKFKI</sequence>
<evidence type="ECO:0000256" key="6">
    <source>
        <dbReference type="ARBA" id="ARBA00023136"/>
    </source>
</evidence>
<dbReference type="CDD" id="cd12912">
    <property type="entry name" value="PDC2_MCP_like"/>
    <property type="match status" value="1"/>
</dbReference>
<dbReference type="Gene3D" id="3.30.450.20">
    <property type="entry name" value="PAS domain"/>
    <property type="match status" value="2"/>
</dbReference>
<proteinExistence type="predicted"/>
<organism evidence="12 13">
    <name type="scientific">Clostridium malenominatum</name>
    <dbReference type="NCBI Taxonomy" id="1539"/>
    <lineage>
        <taxon>Bacteria</taxon>
        <taxon>Bacillati</taxon>
        <taxon>Bacillota</taxon>
        <taxon>Clostridia</taxon>
        <taxon>Eubacteriales</taxon>
        <taxon>Clostridiaceae</taxon>
        <taxon>Clostridium</taxon>
    </lineage>
</organism>
<dbReference type="CDD" id="cd12913">
    <property type="entry name" value="PDC1_MCP_like"/>
    <property type="match status" value="1"/>
</dbReference>
<keyword evidence="6 10" id="KW-0472">Membrane</keyword>
<dbReference type="PANTHER" id="PTHR32089">
    <property type="entry name" value="METHYL-ACCEPTING CHEMOTAXIS PROTEIN MCPB"/>
    <property type="match status" value="1"/>
</dbReference>